<sequence>MSYSRENNEVSASGEDRVNAMRGYKATLKNPRTSDEAKQHAKDVLDNELHGDQPRYDLYAIRQQNKEPNRVAGGLKAAQSNPRVKPRGKESAGEKLDALGRARDEQAQQDQQDQSQAQPEE</sequence>
<protein>
    <recommendedName>
        <fullName evidence="5">Conidiation protein Con-6</fullName>
    </recommendedName>
</protein>
<evidence type="ECO:0000256" key="1">
    <source>
        <dbReference type="SAM" id="MobiDB-lite"/>
    </source>
</evidence>
<feature type="compositionally biased region" description="Basic and acidic residues" evidence="1">
    <location>
        <begin position="87"/>
        <end position="106"/>
    </location>
</feature>
<organism evidence="3 4">
    <name type="scientific">Aspergillus felis</name>
    <dbReference type="NCBI Taxonomy" id="1287682"/>
    <lineage>
        <taxon>Eukaryota</taxon>
        <taxon>Fungi</taxon>
        <taxon>Dikarya</taxon>
        <taxon>Ascomycota</taxon>
        <taxon>Pezizomycotina</taxon>
        <taxon>Eurotiomycetes</taxon>
        <taxon>Eurotiomycetidae</taxon>
        <taxon>Eurotiales</taxon>
        <taxon>Aspergillaceae</taxon>
        <taxon>Aspergillus</taxon>
        <taxon>Aspergillus subgen. Fumigati</taxon>
    </lineage>
</organism>
<dbReference type="EMBL" id="JACBAG010001755">
    <property type="protein sequence ID" value="KAF7182900.1"/>
    <property type="molecule type" value="Genomic_DNA"/>
</dbReference>
<evidence type="ECO:0000313" key="3">
    <source>
        <dbReference type="EMBL" id="KAF7182900.1"/>
    </source>
</evidence>
<dbReference type="OrthoDB" id="5419162at2759"/>
<evidence type="ECO:0000313" key="2">
    <source>
        <dbReference type="EMBL" id="KAF7169734.1"/>
    </source>
</evidence>
<feature type="compositionally biased region" description="Low complexity" evidence="1">
    <location>
        <begin position="108"/>
        <end position="121"/>
    </location>
</feature>
<dbReference type="Pfam" id="PF10346">
    <property type="entry name" value="Con-6"/>
    <property type="match status" value="2"/>
</dbReference>
<dbReference type="InterPro" id="IPR018824">
    <property type="entry name" value="Conidiation-specific_6"/>
</dbReference>
<accession>A0A8H6VDI6</accession>
<dbReference type="PANTHER" id="PTHR36576:SF2">
    <property type="entry name" value="PROTEIN CON-6, PUTATIVE (AFU_ORTHOLOGUE AFUA_4G03615)-RELATED"/>
    <property type="match status" value="1"/>
</dbReference>
<keyword evidence="4" id="KW-1185">Reference proteome</keyword>
<comment type="caution">
    <text evidence="3">The sequence shown here is derived from an EMBL/GenBank/DDBJ whole genome shotgun (WGS) entry which is preliminary data.</text>
</comment>
<dbReference type="EMBL" id="JACBAE010001234">
    <property type="protein sequence ID" value="KAF7169734.1"/>
    <property type="molecule type" value="Genomic_DNA"/>
</dbReference>
<dbReference type="Proteomes" id="UP000641853">
    <property type="component" value="Unassembled WGS sequence"/>
</dbReference>
<feature type="region of interest" description="Disordered" evidence="1">
    <location>
        <begin position="1"/>
        <end position="121"/>
    </location>
</feature>
<feature type="compositionally biased region" description="Basic and acidic residues" evidence="1">
    <location>
        <begin position="32"/>
        <end position="55"/>
    </location>
</feature>
<dbReference type="GO" id="GO:0005737">
    <property type="term" value="C:cytoplasm"/>
    <property type="evidence" value="ECO:0007669"/>
    <property type="project" value="TreeGrafter"/>
</dbReference>
<evidence type="ECO:0008006" key="5">
    <source>
        <dbReference type="Google" id="ProtNLM"/>
    </source>
</evidence>
<dbReference type="InterPro" id="IPR052670">
    <property type="entry name" value="UPF0654_domain"/>
</dbReference>
<gene>
    <name evidence="2" type="ORF">CNMCM5623_002386</name>
    <name evidence="3" type="ORF">CNMCM7691_002644</name>
</gene>
<feature type="compositionally biased region" description="Polar residues" evidence="1">
    <location>
        <begin position="1"/>
        <end position="11"/>
    </location>
</feature>
<name>A0A8H6VDI6_9EURO</name>
<proteinExistence type="predicted"/>
<dbReference type="PANTHER" id="PTHR36576">
    <property type="entry name" value="UPF0654 PROTEIN C11D3.01C-RELATED"/>
    <property type="match status" value="1"/>
</dbReference>
<evidence type="ECO:0000313" key="4">
    <source>
        <dbReference type="Proteomes" id="UP000641853"/>
    </source>
</evidence>
<dbReference type="AlphaFoldDB" id="A0A8H6VDI6"/>
<dbReference type="Proteomes" id="UP000654922">
    <property type="component" value="Unassembled WGS sequence"/>
</dbReference>
<reference evidence="3" key="1">
    <citation type="submission" date="2020-06" db="EMBL/GenBank/DDBJ databases">
        <title>Draft genome sequences of strains closely related to Aspergillus parafelis and Aspergillus hiratsukae.</title>
        <authorList>
            <person name="Dos Santos R.A.C."/>
            <person name="Rivero-Menendez O."/>
            <person name="Steenwyk J.L."/>
            <person name="Mead M.E."/>
            <person name="Goldman G.H."/>
            <person name="Alastruey-Izquierdo A."/>
            <person name="Rokas A."/>
        </authorList>
    </citation>
    <scope>NUCLEOTIDE SEQUENCE</scope>
    <source>
        <strain evidence="2">CNM-CM5623</strain>
        <strain evidence="3">CNM-CM7691</strain>
    </source>
</reference>